<dbReference type="InterPro" id="IPR002937">
    <property type="entry name" value="Amino_oxidase"/>
</dbReference>
<dbReference type="GO" id="GO:0016491">
    <property type="term" value="F:oxidoreductase activity"/>
    <property type="evidence" value="ECO:0007669"/>
    <property type="project" value="InterPro"/>
</dbReference>
<dbReference type="SUPFAM" id="SSF51905">
    <property type="entry name" value="FAD/NAD(P)-binding domain"/>
    <property type="match status" value="1"/>
</dbReference>
<evidence type="ECO:0000259" key="6">
    <source>
        <dbReference type="Pfam" id="PF01593"/>
    </source>
</evidence>
<evidence type="ECO:0000256" key="4">
    <source>
        <dbReference type="ARBA" id="ARBA00022857"/>
    </source>
</evidence>
<dbReference type="InterPro" id="IPR052206">
    <property type="entry name" value="Retinol_saturase"/>
</dbReference>
<keyword evidence="5" id="KW-0520">NAD</keyword>
<name>A0A6A8M570_9FIRM</name>
<evidence type="ECO:0000256" key="2">
    <source>
        <dbReference type="ARBA" id="ARBA00022729"/>
    </source>
</evidence>
<dbReference type="InterPro" id="IPR036188">
    <property type="entry name" value="FAD/NAD-bd_sf"/>
</dbReference>
<dbReference type="PANTHER" id="PTHR46091:SF3">
    <property type="entry name" value="AMINE OXIDASE DOMAIN-CONTAINING PROTEIN"/>
    <property type="match status" value="1"/>
</dbReference>
<evidence type="ECO:0000256" key="1">
    <source>
        <dbReference type="ARBA" id="ARBA00022630"/>
    </source>
</evidence>
<proteinExistence type="predicted"/>
<reference evidence="7" key="1">
    <citation type="submission" date="2019-09" db="EMBL/GenBank/DDBJ databases">
        <title>In-depth cultivation of the pig gut microbiome towards novel bacterial diversity and tailored functional studies.</title>
        <authorList>
            <person name="Wylensek D."/>
            <person name="Hitch T.C.A."/>
            <person name="Clavel T."/>
        </authorList>
    </citation>
    <scope>NUCLEOTIDE SEQUENCE</scope>
    <source>
        <strain evidence="7">RF-744-FAT-WT-3</strain>
    </source>
</reference>
<keyword evidence="3" id="KW-0274">FAD</keyword>
<keyword evidence="2" id="KW-0732">Signal</keyword>
<dbReference type="RefSeq" id="WP_154571542.1">
    <property type="nucleotide sequence ID" value="NZ_VUNB01000001.1"/>
</dbReference>
<dbReference type="Gene3D" id="3.50.50.60">
    <property type="entry name" value="FAD/NAD(P)-binding domain"/>
    <property type="match status" value="2"/>
</dbReference>
<evidence type="ECO:0000256" key="3">
    <source>
        <dbReference type="ARBA" id="ARBA00022827"/>
    </source>
</evidence>
<dbReference type="AlphaFoldDB" id="A0A6A8M570"/>
<dbReference type="Pfam" id="PF01593">
    <property type="entry name" value="Amino_oxidase"/>
    <property type="match status" value="1"/>
</dbReference>
<organism evidence="7">
    <name type="scientific">Baileyella intestinalis</name>
    <dbReference type="NCBI Taxonomy" id="2606709"/>
    <lineage>
        <taxon>Bacteria</taxon>
        <taxon>Bacillati</taxon>
        <taxon>Bacillota</taxon>
        <taxon>Clostridia</taxon>
        <taxon>Peptostreptococcales</taxon>
        <taxon>Anaerovoracaceae</taxon>
        <taxon>Baileyella</taxon>
    </lineage>
</organism>
<dbReference type="PANTHER" id="PTHR46091">
    <property type="entry name" value="BLR7054 PROTEIN"/>
    <property type="match status" value="1"/>
</dbReference>
<sequence length="515" mass="58040">MSFYKSHYDVVIIGGALAGMATALALQDNGVKDILILEKHNLPGGLATDYVRNGVEIEATLHEMMSIGTKEHRLKVGKFFDDMGIDIDWLPVPECYRLVVPGEDIDITLHEGYERMAREVDAAVPGTYEKVHELMLLCRRVYDSINAVAGVSMSKLEMLKKHPDLVKTLGYSATEVIKTFGLPQKAVDILTAYWIYVGNPMDTLPFTIYAFLMADYFTGSYVCRGFSHEMSLKMQKKVMDNGAQYEYCQEVEKILVKNGKVYGVRTKRGDEIHCDYVVSGAYPNKVYTQMIEPLSEVPEGAIKMINGRRLSVCPVSVMMMIEGDPEENGFYNYSTFSGETMDTNKIWENYSNLEEPYNYITTICLNYANPDNIPEGYTQASITALVPVSAFKDVKKEDYLDLKRRLASEMMERYIQEVSHVDFRERISEIEISTPMTISHYVGAWKGSIYGYSHSMDDHVVARLQMVNEDKFIDGLEFAGAHSIDGDGMGPQITNGRAAAKFVLDDMARAKEGRK</sequence>
<comment type="caution">
    <text evidence="7">The sequence shown here is derived from an EMBL/GenBank/DDBJ whole genome shotgun (WGS) entry which is preliminary data.</text>
</comment>
<gene>
    <name evidence="7" type="ORF">FYJ66_00330</name>
</gene>
<protein>
    <submittedName>
        <fullName evidence="7">NAD(P)/FAD-dependent oxidoreductase</fullName>
    </submittedName>
</protein>
<keyword evidence="1" id="KW-0285">Flavoprotein</keyword>
<evidence type="ECO:0000313" key="7">
    <source>
        <dbReference type="EMBL" id="MST68061.1"/>
    </source>
</evidence>
<feature type="domain" description="Amine oxidase" evidence="6">
    <location>
        <begin position="17"/>
        <end position="360"/>
    </location>
</feature>
<keyword evidence="4" id="KW-0521">NADP</keyword>
<accession>A0A6A8M570</accession>
<dbReference type="EMBL" id="VUNB01000001">
    <property type="protein sequence ID" value="MST68061.1"/>
    <property type="molecule type" value="Genomic_DNA"/>
</dbReference>
<evidence type="ECO:0000256" key="5">
    <source>
        <dbReference type="ARBA" id="ARBA00023027"/>
    </source>
</evidence>